<dbReference type="Pfam" id="PF22275">
    <property type="entry name" value="DUF6957"/>
    <property type="match status" value="1"/>
</dbReference>
<protein>
    <recommendedName>
        <fullName evidence="1">DUF6957 domain-containing protein</fullName>
    </recommendedName>
</protein>
<organism evidence="2 3">
    <name type="scientific">Pseudomonas helmanticensis</name>
    <dbReference type="NCBI Taxonomy" id="1471381"/>
    <lineage>
        <taxon>Bacteria</taxon>
        <taxon>Pseudomonadati</taxon>
        <taxon>Pseudomonadota</taxon>
        <taxon>Gammaproteobacteria</taxon>
        <taxon>Pseudomonadales</taxon>
        <taxon>Pseudomonadaceae</taxon>
        <taxon>Pseudomonas</taxon>
    </lineage>
</organism>
<accession>A0A4R7VEN3</accession>
<proteinExistence type="predicted"/>
<evidence type="ECO:0000313" key="3">
    <source>
        <dbReference type="Proteomes" id="UP000295804"/>
    </source>
</evidence>
<name>A0A4R7VEN3_9PSED</name>
<dbReference type="InterPro" id="IPR054232">
    <property type="entry name" value="DUF6957"/>
</dbReference>
<evidence type="ECO:0000259" key="1">
    <source>
        <dbReference type="Pfam" id="PF22275"/>
    </source>
</evidence>
<evidence type="ECO:0000313" key="2">
    <source>
        <dbReference type="EMBL" id="TDV47459.1"/>
    </source>
</evidence>
<dbReference type="AlphaFoldDB" id="A0A4R7VEN3"/>
<feature type="domain" description="DUF6957" evidence="1">
    <location>
        <begin position="19"/>
        <end position="128"/>
    </location>
</feature>
<reference evidence="2 3" key="1">
    <citation type="submission" date="2019-03" db="EMBL/GenBank/DDBJ databases">
        <title>Genomic analyses of the natural microbiome of Caenorhabditis elegans.</title>
        <authorList>
            <person name="Samuel B."/>
        </authorList>
    </citation>
    <scope>NUCLEOTIDE SEQUENCE [LARGE SCALE GENOMIC DNA]</scope>
    <source>
        <strain evidence="2 3">BIGb0525</strain>
    </source>
</reference>
<dbReference type="Proteomes" id="UP000295804">
    <property type="component" value="Unassembled WGS sequence"/>
</dbReference>
<gene>
    <name evidence="2" type="ORF">EDF87_10629</name>
</gene>
<sequence>MDLLRLQQLLSGQGETINGCDLSDEDAIDFVKSNCGEYSYCLVRDWTLLELEPCGEEYDALRSRGLEPVLVYARNVVVDSRERFNRGDWVRSTFQLRYEDEGLFFTRNTLYVLLGTGTRQSISLSDLLSLS</sequence>
<dbReference type="EMBL" id="SOCQ01000006">
    <property type="protein sequence ID" value="TDV47459.1"/>
    <property type="molecule type" value="Genomic_DNA"/>
</dbReference>
<comment type="caution">
    <text evidence="2">The sequence shown here is derived from an EMBL/GenBank/DDBJ whole genome shotgun (WGS) entry which is preliminary data.</text>
</comment>